<dbReference type="Proteomes" id="UP000265618">
    <property type="component" value="Unassembled WGS sequence"/>
</dbReference>
<dbReference type="EMBL" id="BDIP01007552">
    <property type="protein sequence ID" value="GIQ91345.1"/>
    <property type="molecule type" value="Genomic_DNA"/>
</dbReference>
<protein>
    <recommendedName>
        <fullName evidence="3">Nascent polypeptide-associated complex subunit alpha-like UBA domain-containing protein</fullName>
    </recommendedName>
</protein>
<accession>A0A9K3DBS3</accession>
<dbReference type="AlphaFoldDB" id="A0A9K3DBS3"/>
<evidence type="ECO:0008006" key="3">
    <source>
        <dbReference type="Google" id="ProtNLM"/>
    </source>
</evidence>
<dbReference type="OrthoDB" id="3169036at2759"/>
<keyword evidence="2" id="KW-1185">Reference proteome</keyword>
<reference evidence="1 2" key="1">
    <citation type="journal article" date="2018" name="PLoS ONE">
        <title>The draft genome of Kipferlia bialata reveals reductive genome evolution in fornicate parasites.</title>
        <authorList>
            <person name="Tanifuji G."/>
            <person name="Takabayashi S."/>
            <person name="Kume K."/>
            <person name="Takagi M."/>
            <person name="Nakayama T."/>
            <person name="Kamikawa R."/>
            <person name="Inagaki Y."/>
            <person name="Hashimoto T."/>
        </authorList>
    </citation>
    <scope>NUCLEOTIDE SEQUENCE [LARGE SCALE GENOMIC DNA]</scope>
    <source>
        <strain evidence="1">NY0173</strain>
    </source>
</reference>
<proteinExistence type="predicted"/>
<gene>
    <name evidence="1" type="ORF">KIPB_014555</name>
</gene>
<dbReference type="Gene3D" id="1.10.8.10">
    <property type="entry name" value="DNA helicase RuvA subunit, C-terminal domain"/>
    <property type="match status" value="1"/>
</dbReference>
<comment type="caution">
    <text evidence="1">The sequence shown here is derived from an EMBL/GenBank/DDBJ whole genome shotgun (WGS) entry which is preliminary data.</text>
</comment>
<evidence type="ECO:0000313" key="2">
    <source>
        <dbReference type="Proteomes" id="UP000265618"/>
    </source>
</evidence>
<organism evidence="1 2">
    <name type="scientific">Kipferlia bialata</name>
    <dbReference type="NCBI Taxonomy" id="797122"/>
    <lineage>
        <taxon>Eukaryota</taxon>
        <taxon>Metamonada</taxon>
        <taxon>Carpediemonas-like organisms</taxon>
        <taxon>Kipferlia</taxon>
    </lineage>
</organism>
<evidence type="ECO:0000313" key="1">
    <source>
        <dbReference type="EMBL" id="GIQ91345.1"/>
    </source>
</evidence>
<name>A0A9K3DBS3_9EUKA</name>
<sequence>AIAAARKQESGSVGEGIPVNEQQIMTVMDQGGVSRERAIELLKKHDRDVVSAVLDCDDIE</sequence>
<feature type="non-terminal residue" evidence="1">
    <location>
        <position position="1"/>
    </location>
</feature>